<keyword evidence="3" id="KW-1185">Reference proteome</keyword>
<feature type="region of interest" description="Disordered" evidence="1">
    <location>
        <begin position="1"/>
        <end position="31"/>
    </location>
</feature>
<gene>
    <name evidence="2" type="ordered locus">Caci_1767</name>
</gene>
<accession>C7QCX8</accession>
<dbReference type="RefSeq" id="WP_012785982.1">
    <property type="nucleotide sequence ID" value="NC_013131.1"/>
</dbReference>
<organism evidence="2 3">
    <name type="scientific">Catenulispora acidiphila (strain DSM 44928 / JCM 14897 / NBRC 102108 / NRRL B-24433 / ID139908)</name>
    <dbReference type="NCBI Taxonomy" id="479433"/>
    <lineage>
        <taxon>Bacteria</taxon>
        <taxon>Bacillati</taxon>
        <taxon>Actinomycetota</taxon>
        <taxon>Actinomycetes</taxon>
        <taxon>Catenulisporales</taxon>
        <taxon>Catenulisporaceae</taxon>
        <taxon>Catenulispora</taxon>
    </lineage>
</organism>
<dbReference type="Proteomes" id="UP000000851">
    <property type="component" value="Chromosome"/>
</dbReference>
<evidence type="ECO:0000313" key="2">
    <source>
        <dbReference type="EMBL" id="ACU70688.1"/>
    </source>
</evidence>
<dbReference type="EMBL" id="CP001700">
    <property type="protein sequence ID" value="ACU70688.1"/>
    <property type="molecule type" value="Genomic_DNA"/>
</dbReference>
<evidence type="ECO:0000256" key="1">
    <source>
        <dbReference type="SAM" id="MobiDB-lite"/>
    </source>
</evidence>
<feature type="compositionally biased region" description="Basic and acidic residues" evidence="1">
    <location>
        <begin position="21"/>
        <end position="31"/>
    </location>
</feature>
<dbReference type="HOGENOM" id="CLU_1101334_0_0_11"/>
<sequence>MTDSRQPAEAAEATESAESTDPDKPAAHAAPEARRYGFPAVHGHEVCALRTVAREDWDSSAPGRMQLVRWREGSGALVRDLPLTRLYVWARAGRISFGADDGRTVDVVLLGEPETEGLKLGAPWPPSHDRASTASNLAHGAVSDLKNAVTFPASFPRMMRVSGQRNAVLDSIVAWCQREVPDIHIMRGWLRSSEGPSRHQVRGTIHKGLIGEPGWLPDTVGAHPSGWSPFRNDRNAQSGAARPNAHEHPSGA</sequence>
<name>C7QCX8_CATAD</name>
<dbReference type="AlphaFoldDB" id="C7QCX8"/>
<dbReference type="STRING" id="479433.Caci_1767"/>
<evidence type="ECO:0000313" key="3">
    <source>
        <dbReference type="Proteomes" id="UP000000851"/>
    </source>
</evidence>
<feature type="compositionally biased region" description="Low complexity" evidence="1">
    <location>
        <begin position="8"/>
        <end position="19"/>
    </location>
</feature>
<dbReference type="KEGG" id="cai:Caci_1767"/>
<protein>
    <submittedName>
        <fullName evidence="2">Uncharacterized protein</fullName>
    </submittedName>
</protein>
<reference evidence="2 3" key="1">
    <citation type="journal article" date="2009" name="Stand. Genomic Sci.">
        <title>Complete genome sequence of Catenulispora acidiphila type strain (ID 139908).</title>
        <authorList>
            <person name="Copeland A."/>
            <person name="Lapidus A."/>
            <person name="Glavina Del Rio T."/>
            <person name="Nolan M."/>
            <person name="Lucas S."/>
            <person name="Chen F."/>
            <person name="Tice H."/>
            <person name="Cheng J.F."/>
            <person name="Bruce D."/>
            <person name="Goodwin L."/>
            <person name="Pitluck S."/>
            <person name="Mikhailova N."/>
            <person name="Pati A."/>
            <person name="Ivanova N."/>
            <person name="Mavromatis K."/>
            <person name="Chen A."/>
            <person name="Palaniappan K."/>
            <person name="Chain P."/>
            <person name="Land M."/>
            <person name="Hauser L."/>
            <person name="Chang Y.J."/>
            <person name="Jeffries C.D."/>
            <person name="Chertkov O."/>
            <person name="Brettin T."/>
            <person name="Detter J.C."/>
            <person name="Han C."/>
            <person name="Ali Z."/>
            <person name="Tindall B.J."/>
            <person name="Goker M."/>
            <person name="Bristow J."/>
            <person name="Eisen J.A."/>
            <person name="Markowitz V."/>
            <person name="Hugenholtz P."/>
            <person name="Kyrpides N.C."/>
            <person name="Klenk H.P."/>
        </authorList>
    </citation>
    <scope>NUCLEOTIDE SEQUENCE [LARGE SCALE GENOMIC DNA]</scope>
    <source>
        <strain evidence="3">DSM 44928 / JCM 14897 / NBRC 102108 / NRRL B-24433 / ID139908</strain>
    </source>
</reference>
<proteinExistence type="predicted"/>
<dbReference type="InParanoid" id="C7QCX8"/>
<feature type="region of interest" description="Disordered" evidence="1">
    <location>
        <begin position="210"/>
        <end position="252"/>
    </location>
</feature>